<proteinExistence type="inferred from homology"/>
<evidence type="ECO:0000256" key="1">
    <source>
        <dbReference type="ARBA" id="ARBA00004434"/>
    </source>
</evidence>
<evidence type="ECO:0000256" key="5">
    <source>
        <dbReference type="ARBA" id="ARBA00022692"/>
    </source>
</evidence>
<evidence type="ECO:0000256" key="6">
    <source>
        <dbReference type="ARBA" id="ARBA00022792"/>
    </source>
</evidence>
<name>A0A507BYS6_9FUNG</name>
<feature type="compositionally biased region" description="Low complexity" evidence="12">
    <location>
        <begin position="267"/>
        <end position="279"/>
    </location>
</feature>
<keyword evidence="8" id="KW-1133">Transmembrane helix</keyword>
<dbReference type="AlphaFoldDB" id="A0A507BYS6"/>
<protein>
    <recommendedName>
        <fullName evidence="3">Mitochondrial import inner membrane translocase subunit TIM54</fullName>
    </recommendedName>
</protein>
<keyword evidence="10" id="KW-0496">Mitochondrion</keyword>
<reference evidence="13 14" key="1">
    <citation type="journal article" date="2019" name="Sci. Rep.">
        <title>Comparative genomics of chytrid fungi reveal insights into the obligate biotrophic and pathogenic lifestyle of Synchytrium endobioticum.</title>
        <authorList>
            <person name="van de Vossenberg B.T.L.H."/>
            <person name="Warris S."/>
            <person name="Nguyen H.D.T."/>
            <person name="van Gent-Pelzer M.P.E."/>
            <person name="Joly D.L."/>
            <person name="van de Geest H.C."/>
            <person name="Bonants P.J.M."/>
            <person name="Smith D.S."/>
            <person name="Levesque C.A."/>
            <person name="van der Lee T.A.J."/>
        </authorList>
    </citation>
    <scope>NUCLEOTIDE SEQUENCE [LARGE SCALE GENOMIC DNA]</scope>
    <source>
        <strain evidence="13 14">JEL517</strain>
    </source>
</reference>
<evidence type="ECO:0000256" key="8">
    <source>
        <dbReference type="ARBA" id="ARBA00022989"/>
    </source>
</evidence>
<sequence length="393" mass="43872">MNVDIIPPNLPPEPVPVKPTNPALRALGWFTGWKLPSRNWMIFYMVTSTGLALALYDTSERRKIAADFKARASPLADVPMQPSELPRRIQLYIAPSQFARYNFKEYVKPVFDAAALDYELIQPDDLLKVQEHVKNYIWAGKAEHRGYKTPSNVPYNPYIPPPRPAYDPTEGLVAVGRGAWRELMKGVNEACLTLGENEEKAIEAQEQLRKMNEQRMSRRPFSSIIQSTTNRNSRTWYDWVAGKKPEDPVAPAAIAAPIQQDLMQDAAVTTSTETESTTTAPPPQPEAPLPPVLSIDNMPTAFALPPVGYISGQNLTGWTNFPLRIYHWFTSRNTARRVGEEALKIAFGAKRPLYSSDLAVGMKDIGEEGEEGDGIQLDTAILEKLSIYTETTA</sequence>
<accession>A0A507BYS6</accession>
<comment type="similarity">
    <text evidence="2">Belongs to the TIM54 family.</text>
</comment>
<comment type="subcellular location">
    <subcellularLocation>
        <location evidence="1">Mitochondrion inner membrane</location>
        <topology evidence="1">Single-pass membrane protein</topology>
    </subcellularLocation>
</comment>
<evidence type="ECO:0000256" key="11">
    <source>
        <dbReference type="ARBA" id="ARBA00023136"/>
    </source>
</evidence>
<evidence type="ECO:0000313" key="14">
    <source>
        <dbReference type="Proteomes" id="UP000319731"/>
    </source>
</evidence>
<evidence type="ECO:0000256" key="3">
    <source>
        <dbReference type="ARBA" id="ARBA00020796"/>
    </source>
</evidence>
<feature type="region of interest" description="Disordered" evidence="12">
    <location>
        <begin position="267"/>
        <end position="294"/>
    </location>
</feature>
<dbReference type="STRING" id="1806994.A0A507BYS6"/>
<evidence type="ECO:0000256" key="12">
    <source>
        <dbReference type="SAM" id="MobiDB-lite"/>
    </source>
</evidence>
<evidence type="ECO:0000313" key="13">
    <source>
        <dbReference type="EMBL" id="TPX30964.1"/>
    </source>
</evidence>
<dbReference type="GO" id="GO:0015031">
    <property type="term" value="P:protein transport"/>
    <property type="evidence" value="ECO:0007669"/>
    <property type="project" value="UniProtKB-KW"/>
</dbReference>
<gene>
    <name evidence="13" type="ORF">SmJEL517_g05587</name>
</gene>
<dbReference type="InterPro" id="IPR021056">
    <property type="entry name" value="Mt_import_IM_translocase_Tim54"/>
</dbReference>
<dbReference type="GeneID" id="42006810"/>
<evidence type="ECO:0000256" key="9">
    <source>
        <dbReference type="ARBA" id="ARBA00023010"/>
    </source>
</evidence>
<dbReference type="GO" id="GO:0005743">
    <property type="term" value="C:mitochondrial inner membrane"/>
    <property type="evidence" value="ECO:0007669"/>
    <property type="project" value="UniProtKB-SubCell"/>
</dbReference>
<evidence type="ECO:0000256" key="7">
    <source>
        <dbReference type="ARBA" id="ARBA00022927"/>
    </source>
</evidence>
<keyword evidence="9" id="KW-0811">Translocation</keyword>
<keyword evidence="4" id="KW-0813">Transport</keyword>
<feature type="compositionally biased region" description="Pro residues" evidence="12">
    <location>
        <begin position="280"/>
        <end position="291"/>
    </location>
</feature>
<comment type="caution">
    <text evidence="13">The sequence shown here is derived from an EMBL/GenBank/DDBJ whole genome shotgun (WGS) entry which is preliminary data.</text>
</comment>
<evidence type="ECO:0000256" key="2">
    <source>
        <dbReference type="ARBA" id="ARBA00006355"/>
    </source>
</evidence>
<dbReference type="Pfam" id="PF11711">
    <property type="entry name" value="Tim54"/>
    <property type="match status" value="1"/>
</dbReference>
<dbReference type="OrthoDB" id="5598305at2759"/>
<dbReference type="EMBL" id="QEAO01000053">
    <property type="protein sequence ID" value="TPX30964.1"/>
    <property type="molecule type" value="Genomic_DNA"/>
</dbReference>
<keyword evidence="14" id="KW-1185">Reference proteome</keyword>
<keyword evidence="11" id="KW-0472">Membrane</keyword>
<dbReference type="RefSeq" id="XP_031022514.1">
    <property type="nucleotide sequence ID" value="XM_031171513.1"/>
</dbReference>
<organism evidence="13 14">
    <name type="scientific">Synchytrium microbalum</name>
    <dbReference type="NCBI Taxonomy" id="1806994"/>
    <lineage>
        <taxon>Eukaryota</taxon>
        <taxon>Fungi</taxon>
        <taxon>Fungi incertae sedis</taxon>
        <taxon>Chytridiomycota</taxon>
        <taxon>Chytridiomycota incertae sedis</taxon>
        <taxon>Chytridiomycetes</taxon>
        <taxon>Synchytriales</taxon>
        <taxon>Synchytriaceae</taxon>
        <taxon>Synchytrium</taxon>
    </lineage>
</organism>
<dbReference type="Proteomes" id="UP000319731">
    <property type="component" value="Unassembled WGS sequence"/>
</dbReference>
<evidence type="ECO:0000256" key="10">
    <source>
        <dbReference type="ARBA" id="ARBA00023128"/>
    </source>
</evidence>
<keyword evidence="7" id="KW-0653">Protein transport</keyword>
<evidence type="ECO:0000256" key="4">
    <source>
        <dbReference type="ARBA" id="ARBA00022448"/>
    </source>
</evidence>
<keyword evidence="5" id="KW-0812">Transmembrane</keyword>
<keyword evidence="6" id="KW-0999">Mitochondrion inner membrane</keyword>